<proteinExistence type="predicted"/>
<sequence length="13" mass="1656">MESLIWQIWLSLH</sequence>
<evidence type="ECO:0000313" key="1">
    <source>
        <dbReference type="EMBL" id="MBX55462.1"/>
    </source>
</evidence>
<protein>
    <submittedName>
        <fullName evidence="1">Uncharacterized protein</fullName>
    </submittedName>
</protein>
<dbReference type="EMBL" id="GGEC01074978">
    <property type="protein sequence ID" value="MBX55462.1"/>
    <property type="molecule type" value="Transcribed_RNA"/>
</dbReference>
<reference evidence="1" key="1">
    <citation type="submission" date="2018-02" db="EMBL/GenBank/DDBJ databases">
        <title>Rhizophora mucronata_Transcriptome.</title>
        <authorList>
            <person name="Meera S.P."/>
            <person name="Sreeshan A."/>
            <person name="Augustine A."/>
        </authorList>
    </citation>
    <scope>NUCLEOTIDE SEQUENCE</scope>
    <source>
        <tissue evidence="1">Leaf</tissue>
    </source>
</reference>
<accession>A0A2P2PL57</accession>
<name>A0A2P2PL57_RHIMU</name>
<organism evidence="1">
    <name type="scientific">Rhizophora mucronata</name>
    <name type="common">Asiatic mangrove</name>
    <dbReference type="NCBI Taxonomy" id="61149"/>
    <lineage>
        <taxon>Eukaryota</taxon>
        <taxon>Viridiplantae</taxon>
        <taxon>Streptophyta</taxon>
        <taxon>Embryophyta</taxon>
        <taxon>Tracheophyta</taxon>
        <taxon>Spermatophyta</taxon>
        <taxon>Magnoliopsida</taxon>
        <taxon>eudicotyledons</taxon>
        <taxon>Gunneridae</taxon>
        <taxon>Pentapetalae</taxon>
        <taxon>rosids</taxon>
        <taxon>fabids</taxon>
        <taxon>Malpighiales</taxon>
        <taxon>Rhizophoraceae</taxon>
        <taxon>Rhizophora</taxon>
    </lineage>
</organism>